<protein>
    <submittedName>
        <fullName evidence="1">Uncharacterized protein</fullName>
    </submittedName>
</protein>
<reference evidence="2" key="1">
    <citation type="submission" date="2016-05" db="EMBL/GenBank/DDBJ databases">
        <title>Polynucleobacter sp. QLW-P1FAT50C-4 genome.</title>
        <authorList>
            <person name="Hahn M.W."/>
        </authorList>
    </citation>
    <scope>NUCLEOTIDE SEQUENCE [LARGE SCALE GENOMIC DNA]</scope>
    <source>
        <strain evidence="2">QLW-P1FAT50C-4</strain>
    </source>
</reference>
<dbReference type="RefSeq" id="WP_068949427.1">
    <property type="nucleotide sequence ID" value="NZ_CP015922.1"/>
</dbReference>
<dbReference type="OrthoDB" id="9182116at2"/>
<sequence>MTDKSNLEFVGKVKAEKLTSLAENIKKDRAEIIADREHWAKYSTNRRNGASKREIMEELSRERFPWEE</sequence>
<evidence type="ECO:0000313" key="1">
    <source>
        <dbReference type="EMBL" id="ANJ00431.1"/>
    </source>
</evidence>
<name>A0A191UHR0_9BURK</name>
<proteinExistence type="predicted"/>
<dbReference type="EMBL" id="CP015922">
    <property type="protein sequence ID" value="ANJ00431.1"/>
    <property type="molecule type" value="Genomic_DNA"/>
</dbReference>
<dbReference type="AlphaFoldDB" id="A0A191UHR0"/>
<evidence type="ECO:0000313" key="2">
    <source>
        <dbReference type="Proteomes" id="UP000078463"/>
    </source>
</evidence>
<accession>A0A191UHR0</accession>
<dbReference type="KEGG" id="pwu:A8O14_10305"/>
<organism evidence="1 2">
    <name type="scientific">Polynucleobacter wuianus</name>
    <dbReference type="NCBI Taxonomy" id="1743168"/>
    <lineage>
        <taxon>Bacteria</taxon>
        <taxon>Pseudomonadati</taxon>
        <taxon>Pseudomonadota</taxon>
        <taxon>Betaproteobacteria</taxon>
        <taxon>Burkholderiales</taxon>
        <taxon>Burkholderiaceae</taxon>
        <taxon>Polynucleobacter</taxon>
    </lineage>
</organism>
<keyword evidence="2" id="KW-1185">Reference proteome</keyword>
<gene>
    <name evidence="1" type="ORF">A8O14_10305</name>
</gene>
<dbReference type="Proteomes" id="UP000078463">
    <property type="component" value="Chromosome"/>
</dbReference>